<feature type="domain" description="Glycosyl transferase family 1" evidence="3">
    <location>
        <begin position="212"/>
        <end position="361"/>
    </location>
</feature>
<organism evidence="5 6">
    <name type="scientific">Thioalkalivibrio nitratireducens (strain DSM 14787 / UNIQEM 213 / ALEN2)</name>
    <dbReference type="NCBI Taxonomy" id="1255043"/>
    <lineage>
        <taxon>Bacteria</taxon>
        <taxon>Pseudomonadati</taxon>
        <taxon>Pseudomonadota</taxon>
        <taxon>Gammaproteobacteria</taxon>
        <taxon>Chromatiales</taxon>
        <taxon>Ectothiorhodospiraceae</taxon>
        <taxon>Thioalkalivibrio</taxon>
    </lineage>
</organism>
<dbReference type="InterPro" id="IPR001296">
    <property type="entry name" value="Glyco_trans_1"/>
</dbReference>
<sequence>MARTPHVCIVCCEHVPDDKRVTHKEARSFREAGFRVTWVGPYRPRSGEDYGVDFQYYPRGRGRLGRLSHARRARLLAATVPDVDVYFAVEPDSAAAAVRLARRSGAKAVFDIHEVYHREMLSRWVPRPLLLPAGALVRQQILHTCARCDLVVGVSDEVLAPYASAAHETLVLRNCASAHFAAGEPAEVCPPFRKRFTLIHGLSTVAHGTPAVIRAMGLAAGQTPDLRLELFDAFDNPRAAEWTREDYHALIEQTRTSAMMNLRARVPHSEMPSILRACDAGIIAYNRQWGIASLPNRLFEYMAAGLPVIVPDYAREIRPIVEHERCGLLVDCEDPEAIAEAILYLNRNPQEARAMGQRGREGFIARHNWQVEVEPLLERIRRWCR</sequence>
<feature type="domain" description="Glycosyltransferase subfamily 4-like N-terminal" evidence="4">
    <location>
        <begin position="20"/>
        <end position="159"/>
    </location>
</feature>
<dbReference type="Pfam" id="PF13439">
    <property type="entry name" value="Glyco_transf_4"/>
    <property type="match status" value="1"/>
</dbReference>
<dbReference type="OrthoDB" id="9764577at2"/>
<dbReference type="SUPFAM" id="SSF53756">
    <property type="entry name" value="UDP-Glycosyltransferase/glycogen phosphorylase"/>
    <property type="match status" value="1"/>
</dbReference>
<gene>
    <name evidence="5" type="ordered locus">TVNIR_0700</name>
</gene>
<dbReference type="PATRIC" id="fig|1255043.3.peg.706"/>
<dbReference type="HOGENOM" id="CLU_3297904_0_0_6"/>
<keyword evidence="2 5" id="KW-0808">Transferase</keyword>
<evidence type="ECO:0000313" key="6">
    <source>
        <dbReference type="Proteomes" id="UP000010809"/>
    </source>
</evidence>
<dbReference type="RefSeq" id="WP_015257545.1">
    <property type="nucleotide sequence ID" value="NC_019902.2"/>
</dbReference>
<evidence type="ECO:0000256" key="1">
    <source>
        <dbReference type="ARBA" id="ARBA00022676"/>
    </source>
</evidence>
<dbReference type="Proteomes" id="UP000010809">
    <property type="component" value="Chromosome"/>
</dbReference>
<dbReference type="Gene3D" id="3.40.50.2000">
    <property type="entry name" value="Glycogen Phosphorylase B"/>
    <property type="match status" value="2"/>
</dbReference>
<dbReference type="EMBL" id="CP003989">
    <property type="protein sequence ID" value="AGA32395.1"/>
    <property type="molecule type" value="Genomic_DNA"/>
</dbReference>
<keyword evidence="1" id="KW-0328">Glycosyltransferase</keyword>
<dbReference type="KEGG" id="tni:TVNIR_0700"/>
<evidence type="ECO:0000313" key="5">
    <source>
        <dbReference type="EMBL" id="AGA32395.1"/>
    </source>
</evidence>
<keyword evidence="6" id="KW-1185">Reference proteome</keyword>
<protein>
    <submittedName>
        <fullName evidence="5">Glycosyl transferase, group 1</fullName>
    </submittedName>
</protein>
<evidence type="ECO:0000256" key="2">
    <source>
        <dbReference type="ARBA" id="ARBA00022679"/>
    </source>
</evidence>
<dbReference type="GO" id="GO:0016757">
    <property type="term" value="F:glycosyltransferase activity"/>
    <property type="evidence" value="ECO:0007669"/>
    <property type="project" value="UniProtKB-KW"/>
</dbReference>
<name>L0DTU1_THIND</name>
<reference evidence="5" key="1">
    <citation type="submission" date="2015-12" db="EMBL/GenBank/DDBJ databases">
        <authorList>
            <person name="Tikhonova T.V."/>
            <person name="Pavlov A.R."/>
            <person name="Beletsky A.V."/>
            <person name="Mardanov A.V."/>
            <person name="Sorokin D.Y."/>
            <person name="Ravin N.V."/>
            <person name="Popov V.O."/>
        </authorList>
    </citation>
    <scope>NUCLEOTIDE SEQUENCE</scope>
    <source>
        <strain evidence="5">DSM 14787</strain>
    </source>
</reference>
<evidence type="ECO:0000259" key="3">
    <source>
        <dbReference type="Pfam" id="PF00534"/>
    </source>
</evidence>
<dbReference type="Pfam" id="PF00534">
    <property type="entry name" value="Glycos_transf_1"/>
    <property type="match status" value="1"/>
</dbReference>
<proteinExistence type="predicted"/>
<accession>L0DTU1</accession>
<dbReference type="PANTHER" id="PTHR12526:SF629">
    <property type="entry name" value="TEICHURONIC ACID BIOSYNTHESIS GLYCOSYLTRANSFERASE TUAH-RELATED"/>
    <property type="match status" value="1"/>
</dbReference>
<dbReference type="PANTHER" id="PTHR12526">
    <property type="entry name" value="GLYCOSYLTRANSFERASE"/>
    <property type="match status" value="1"/>
</dbReference>
<dbReference type="GO" id="GO:1901135">
    <property type="term" value="P:carbohydrate derivative metabolic process"/>
    <property type="evidence" value="ECO:0007669"/>
    <property type="project" value="UniProtKB-ARBA"/>
</dbReference>
<dbReference type="STRING" id="1255043.TVNIR_0700"/>
<dbReference type="InterPro" id="IPR028098">
    <property type="entry name" value="Glyco_trans_4-like_N"/>
</dbReference>
<dbReference type="AlphaFoldDB" id="L0DTU1"/>
<evidence type="ECO:0000259" key="4">
    <source>
        <dbReference type="Pfam" id="PF13439"/>
    </source>
</evidence>
<dbReference type="eggNOG" id="COG0438">
    <property type="taxonomic scope" value="Bacteria"/>
</dbReference>